<evidence type="ECO:0000313" key="4">
    <source>
        <dbReference type="EMBL" id="CAB4721667.1"/>
    </source>
</evidence>
<dbReference type="EMBL" id="CAEZZW010000001">
    <property type="protein sequence ID" value="CAB4769143.1"/>
    <property type="molecule type" value="Genomic_DNA"/>
</dbReference>
<sequence>MSYGFVLLGILLGAFGIVRVGSVLIALGTAGVAISRKSTRMLERYLPLAISAGLLVLAIALPHGR</sequence>
<evidence type="ECO:0000313" key="2">
    <source>
        <dbReference type="EMBL" id="CAB4341148.1"/>
    </source>
</evidence>
<dbReference type="EMBL" id="CAEZYM010000004">
    <property type="protein sequence ID" value="CAB4721667.1"/>
    <property type="molecule type" value="Genomic_DNA"/>
</dbReference>
<evidence type="ECO:0000313" key="5">
    <source>
        <dbReference type="EMBL" id="CAB4769143.1"/>
    </source>
</evidence>
<dbReference type="EMBL" id="CAFBOC010000005">
    <property type="protein sequence ID" value="CAB4973474.1"/>
    <property type="molecule type" value="Genomic_DNA"/>
</dbReference>
<evidence type="ECO:0000256" key="1">
    <source>
        <dbReference type="SAM" id="Phobius"/>
    </source>
</evidence>
<accession>A0A6J6VDS2</accession>
<keyword evidence="1" id="KW-0812">Transmembrane</keyword>
<dbReference type="EMBL" id="CAESAE010000005">
    <property type="protein sequence ID" value="CAB4341148.1"/>
    <property type="molecule type" value="Genomic_DNA"/>
</dbReference>
<keyword evidence="1" id="KW-1133">Transmembrane helix</keyword>
<dbReference type="AlphaFoldDB" id="A0A6J6VDS2"/>
<dbReference type="EMBL" id="CAFBNH010000003">
    <property type="protein sequence ID" value="CAB4942139.1"/>
    <property type="molecule type" value="Genomic_DNA"/>
</dbReference>
<name>A0A6J6VDS2_9ZZZZ</name>
<evidence type="ECO:0000313" key="9">
    <source>
        <dbReference type="EMBL" id="CAB4973474.1"/>
    </source>
</evidence>
<evidence type="ECO:0000313" key="3">
    <source>
        <dbReference type="EMBL" id="CAB4684752.1"/>
    </source>
</evidence>
<dbReference type="EMBL" id="CAEZXO010000001">
    <property type="protein sequence ID" value="CAB4684752.1"/>
    <property type="molecule type" value="Genomic_DNA"/>
</dbReference>
<proteinExistence type="predicted"/>
<dbReference type="EMBL" id="CAFBQX010000001">
    <property type="protein sequence ID" value="CAB5070293.1"/>
    <property type="molecule type" value="Genomic_DNA"/>
</dbReference>
<evidence type="ECO:0000313" key="7">
    <source>
        <dbReference type="EMBL" id="CAB4862865.1"/>
    </source>
</evidence>
<feature type="transmembrane region" description="Helical" evidence="1">
    <location>
        <begin position="6"/>
        <end position="33"/>
    </location>
</feature>
<evidence type="ECO:0000313" key="10">
    <source>
        <dbReference type="EMBL" id="CAB5070293.1"/>
    </source>
</evidence>
<evidence type="ECO:0000313" key="8">
    <source>
        <dbReference type="EMBL" id="CAB4942139.1"/>
    </source>
</evidence>
<dbReference type="EMBL" id="CAFABH010000023">
    <property type="protein sequence ID" value="CAB4831914.1"/>
    <property type="molecule type" value="Genomic_DNA"/>
</dbReference>
<reference evidence="5" key="1">
    <citation type="submission" date="2020-05" db="EMBL/GenBank/DDBJ databases">
        <authorList>
            <person name="Chiriac C."/>
            <person name="Salcher M."/>
            <person name="Ghai R."/>
            <person name="Kavagutti S V."/>
        </authorList>
    </citation>
    <scope>NUCLEOTIDE SEQUENCE</scope>
</reference>
<gene>
    <name evidence="3" type="ORF">UFOPK2510_00201</name>
    <name evidence="4" type="ORF">UFOPK2718_00535</name>
    <name evidence="5" type="ORF">UFOPK2936_00075</name>
    <name evidence="6" type="ORF">UFOPK3174_01215</name>
    <name evidence="7" type="ORF">UFOPK3328_00586</name>
    <name evidence="8" type="ORF">UFOPK3779_00621</name>
    <name evidence="9" type="ORF">UFOPK3913_00636</name>
    <name evidence="2" type="ORF">UFOPK4107_01020</name>
    <name evidence="10" type="ORF">UFOPK4403_00354</name>
</gene>
<evidence type="ECO:0000313" key="6">
    <source>
        <dbReference type="EMBL" id="CAB4831914.1"/>
    </source>
</evidence>
<organism evidence="5">
    <name type="scientific">freshwater metagenome</name>
    <dbReference type="NCBI Taxonomy" id="449393"/>
    <lineage>
        <taxon>unclassified sequences</taxon>
        <taxon>metagenomes</taxon>
        <taxon>ecological metagenomes</taxon>
    </lineage>
</organism>
<keyword evidence="1" id="KW-0472">Membrane</keyword>
<feature type="transmembrane region" description="Helical" evidence="1">
    <location>
        <begin position="45"/>
        <end position="64"/>
    </location>
</feature>
<dbReference type="EMBL" id="CAFBLD010000003">
    <property type="protein sequence ID" value="CAB4862865.1"/>
    <property type="molecule type" value="Genomic_DNA"/>
</dbReference>
<protein>
    <submittedName>
        <fullName evidence="5">Unannotated protein</fullName>
    </submittedName>
</protein>